<dbReference type="EMBL" id="JABFAI010000196">
    <property type="protein sequence ID" value="KAF4950778.1"/>
    <property type="molecule type" value="Genomic_DNA"/>
</dbReference>
<feature type="region of interest" description="Disordered" evidence="4">
    <location>
        <begin position="1"/>
        <end position="24"/>
    </location>
</feature>
<evidence type="ECO:0000256" key="1">
    <source>
        <dbReference type="ARBA" id="ARBA00022723"/>
    </source>
</evidence>
<feature type="compositionally biased region" description="Polar residues" evidence="4">
    <location>
        <begin position="1"/>
        <end position="10"/>
    </location>
</feature>
<evidence type="ECO:0000313" key="5">
    <source>
        <dbReference type="EMBL" id="KAF4950778.1"/>
    </source>
</evidence>
<evidence type="ECO:0000256" key="2">
    <source>
        <dbReference type="ARBA" id="ARBA00022801"/>
    </source>
</evidence>
<organism evidence="5 6">
    <name type="scientific">Fusarium gaditjirri</name>
    <dbReference type="NCBI Taxonomy" id="282569"/>
    <lineage>
        <taxon>Eukaryota</taxon>
        <taxon>Fungi</taxon>
        <taxon>Dikarya</taxon>
        <taxon>Ascomycota</taxon>
        <taxon>Pezizomycotina</taxon>
        <taxon>Sordariomycetes</taxon>
        <taxon>Hypocreomycetidae</taxon>
        <taxon>Hypocreales</taxon>
        <taxon>Nectriaceae</taxon>
        <taxon>Fusarium</taxon>
        <taxon>Fusarium nisikadoi species complex</taxon>
    </lineage>
</organism>
<dbReference type="GO" id="GO:0016791">
    <property type="term" value="F:phosphatase activity"/>
    <property type="evidence" value="ECO:0007669"/>
    <property type="project" value="TreeGrafter"/>
</dbReference>
<sequence length="784" mass="87594">MSSKPSSSKETMALRPLPPPEPPENLALPLQGGKIIFFTVNTLFDHDRATGCGLLKCKQLSQALRDKPIDELKRGYHKAMAVAYSQLLQAQVNVPPPGGSHQTSIDKVSMIFHQLGLDPPSESERRLIGREFAAEFSRNRYEVRDASWCLAQLKQLEYALVVVDDAVDWDVVKDLNVWHYIDALITYGEATVRKPDARVFRKALDICRVHPMQAIIVGASLEDDIVGILKVGAEPIWHSPRHHSVVVDLKGTRVLVVRSLRELVAEIHGRPNNQDLVEYQKQQQLAVPAPAVHPPMIYAPQNRGYMDERNGGPSGQYAHEGPSQPRHPGPKPSYMDDGHAYQPLTPLSESGSSDESRRSHRLPRISEHGRSSRDYKRDVRPVPPSSCVPSKRRRDGSVYQGPSLPTTPEIPPRHGQGYLSNSELGDFNGSARGSSHGASTQERRPPSPTPATELGRGRDHRSPEIYSTSHEPVHRRPPSPPRWLPPIRLYPPTEDYGISRPPDTRYYDQDARYQNQQRSWHSGRHCEISDRTYHSRDHYQARPASLYQSIHEPRSRTMSQQIGPSPGVSYGPERDGYARRAASVSDFNHHMPWEPRNAGPSGERTQERRDALHPPCPEERSVGPYRRQVIDLTSASRNAEPSNPARLFASAGVMQDHPYSPRSPVLWNRALAERQAQARPEAVERYEAGPSSQQPSSYTTEEAVACDRSQAVMPPSRFTSSEARPTLRDSGSQTDFPDHRAARSSGQHHIAAPDQGELRVFAQGALDLGRASPRVSSSSKDFNE</sequence>
<dbReference type="Gene3D" id="1.10.150.240">
    <property type="entry name" value="Putative phosphatase, domain 2"/>
    <property type="match status" value="1"/>
</dbReference>
<dbReference type="InterPro" id="IPR041492">
    <property type="entry name" value="HAD_2"/>
</dbReference>
<reference evidence="5" key="2">
    <citation type="submission" date="2020-05" db="EMBL/GenBank/DDBJ databases">
        <authorList>
            <person name="Kim H.-S."/>
            <person name="Proctor R.H."/>
            <person name="Brown D.W."/>
        </authorList>
    </citation>
    <scope>NUCLEOTIDE SEQUENCE</scope>
    <source>
        <strain evidence="5">NRRL 45417</strain>
    </source>
</reference>
<proteinExistence type="predicted"/>
<gene>
    <name evidence="5" type="ORF">FGADI_7974</name>
</gene>
<dbReference type="PANTHER" id="PTHR46470">
    <property type="entry name" value="N-ACYLNEURAMINATE-9-PHOSPHATASE"/>
    <property type="match status" value="1"/>
</dbReference>
<evidence type="ECO:0000256" key="4">
    <source>
        <dbReference type="SAM" id="MobiDB-lite"/>
    </source>
</evidence>
<dbReference type="PANTHER" id="PTHR46470:SF2">
    <property type="entry name" value="GLYCERALDEHYDE 3-PHOSPHATE PHOSPHATASE"/>
    <property type="match status" value="1"/>
</dbReference>
<dbReference type="InterPro" id="IPR023198">
    <property type="entry name" value="PGP-like_dom2"/>
</dbReference>
<dbReference type="Pfam" id="PF13419">
    <property type="entry name" value="HAD_2"/>
    <property type="match status" value="1"/>
</dbReference>
<keyword evidence="3" id="KW-0460">Magnesium</keyword>
<feature type="compositionally biased region" description="Polar residues" evidence="4">
    <location>
        <begin position="690"/>
        <end position="700"/>
    </location>
</feature>
<dbReference type="InterPro" id="IPR036412">
    <property type="entry name" value="HAD-like_sf"/>
</dbReference>
<dbReference type="Gene3D" id="3.40.50.1000">
    <property type="entry name" value="HAD superfamily/HAD-like"/>
    <property type="match status" value="1"/>
</dbReference>
<dbReference type="SUPFAM" id="SSF56784">
    <property type="entry name" value="HAD-like"/>
    <property type="match status" value="1"/>
</dbReference>
<accession>A0A8H4WU09</accession>
<evidence type="ECO:0000313" key="6">
    <source>
        <dbReference type="Proteomes" id="UP000604273"/>
    </source>
</evidence>
<feature type="region of interest" description="Disordered" evidence="4">
    <location>
        <begin position="291"/>
        <end position="506"/>
    </location>
</feature>
<dbReference type="InterPro" id="IPR023214">
    <property type="entry name" value="HAD_sf"/>
</dbReference>
<feature type="region of interest" description="Disordered" evidence="4">
    <location>
        <begin position="588"/>
        <end position="622"/>
    </location>
</feature>
<feature type="compositionally biased region" description="Polar residues" evidence="4">
    <location>
        <begin position="717"/>
        <end position="735"/>
    </location>
</feature>
<protein>
    <submittedName>
        <fullName evidence="5">Uncharacterized protein</fullName>
    </submittedName>
</protein>
<dbReference type="GO" id="GO:0046872">
    <property type="term" value="F:metal ion binding"/>
    <property type="evidence" value="ECO:0007669"/>
    <property type="project" value="UniProtKB-KW"/>
</dbReference>
<feature type="compositionally biased region" description="Basic and acidic residues" evidence="4">
    <location>
        <begin position="604"/>
        <end position="621"/>
    </location>
</feature>
<comment type="caution">
    <text evidence="5">The sequence shown here is derived from an EMBL/GenBank/DDBJ whole genome shotgun (WGS) entry which is preliminary data.</text>
</comment>
<evidence type="ECO:0000256" key="3">
    <source>
        <dbReference type="ARBA" id="ARBA00022842"/>
    </source>
</evidence>
<dbReference type="InterPro" id="IPR051400">
    <property type="entry name" value="HAD-like_hydrolase"/>
</dbReference>
<dbReference type="AlphaFoldDB" id="A0A8H4WU09"/>
<feature type="region of interest" description="Disordered" evidence="4">
    <location>
        <begin position="678"/>
        <end position="758"/>
    </location>
</feature>
<keyword evidence="1" id="KW-0479">Metal-binding</keyword>
<dbReference type="Proteomes" id="UP000604273">
    <property type="component" value="Unassembled WGS sequence"/>
</dbReference>
<dbReference type="OrthoDB" id="444127at2759"/>
<reference evidence="5" key="1">
    <citation type="journal article" date="2020" name="BMC Genomics">
        <title>Correction to: Identification and distribution of gene clusters required for synthesis of sphingolipid metabolism inhibitors in diverse species of the filamentous fungus Fusarium.</title>
        <authorList>
            <person name="Kim H.S."/>
            <person name="Lohmar J.M."/>
            <person name="Busman M."/>
            <person name="Brown D.W."/>
            <person name="Naumann T.A."/>
            <person name="Divon H.H."/>
            <person name="Lysoe E."/>
            <person name="Uhlig S."/>
            <person name="Proctor R.H."/>
        </authorList>
    </citation>
    <scope>NUCLEOTIDE SEQUENCE</scope>
    <source>
        <strain evidence="5">NRRL 45417</strain>
    </source>
</reference>
<keyword evidence="2" id="KW-0378">Hydrolase</keyword>
<keyword evidence="6" id="KW-1185">Reference proteome</keyword>
<feature type="region of interest" description="Disordered" evidence="4">
    <location>
        <begin position="553"/>
        <end position="574"/>
    </location>
</feature>
<name>A0A8H4WU09_9HYPO</name>
<feature type="compositionally biased region" description="Basic and acidic residues" evidence="4">
    <location>
        <begin position="364"/>
        <end position="380"/>
    </location>
</feature>
<feature type="compositionally biased region" description="Polar residues" evidence="4">
    <location>
        <begin position="431"/>
        <end position="440"/>
    </location>
</feature>